<evidence type="ECO:0000313" key="3">
    <source>
        <dbReference type="EMBL" id="CAE7351787.1"/>
    </source>
</evidence>
<evidence type="ECO:0000313" key="4">
    <source>
        <dbReference type="Proteomes" id="UP000604046"/>
    </source>
</evidence>
<reference evidence="3" key="1">
    <citation type="submission" date="2021-02" db="EMBL/GenBank/DDBJ databases">
        <authorList>
            <person name="Dougan E. K."/>
            <person name="Rhodes N."/>
            <person name="Thang M."/>
            <person name="Chan C."/>
        </authorList>
    </citation>
    <scope>NUCLEOTIDE SEQUENCE</scope>
</reference>
<proteinExistence type="predicted"/>
<keyword evidence="2" id="KW-0472">Membrane</keyword>
<name>A0A812PFB7_9DINO</name>
<dbReference type="OrthoDB" id="417986at2759"/>
<feature type="region of interest" description="Disordered" evidence="1">
    <location>
        <begin position="1"/>
        <end position="23"/>
    </location>
</feature>
<organism evidence="3 4">
    <name type="scientific">Symbiodinium natans</name>
    <dbReference type="NCBI Taxonomy" id="878477"/>
    <lineage>
        <taxon>Eukaryota</taxon>
        <taxon>Sar</taxon>
        <taxon>Alveolata</taxon>
        <taxon>Dinophyceae</taxon>
        <taxon>Suessiales</taxon>
        <taxon>Symbiodiniaceae</taxon>
        <taxon>Symbiodinium</taxon>
    </lineage>
</organism>
<dbReference type="AlphaFoldDB" id="A0A812PFB7"/>
<accession>A0A812PFB7</accession>
<keyword evidence="4" id="KW-1185">Reference proteome</keyword>
<gene>
    <name evidence="3" type="ORF">SNAT2548_LOCUS18558</name>
</gene>
<dbReference type="EMBL" id="CAJNDS010002149">
    <property type="protein sequence ID" value="CAE7351787.1"/>
    <property type="molecule type" value="Genomic_DNA"/>
</dbReference>
<protein>
    <submittedName>
        <fullName evidence="3">Uncharacterized protein</fullName>
    </submittedName>
</protein>
<comment type="caution">
    <text evidence="3">The sequence shown here is derived from an EMBL/GenBank/DDBJ whole genome shotgun (WGS) entry which is preliminary data.</text>
</comment>
<keyword evidence="2" id="KW-0812">Transmembrane</keyword>
<keyword evidence="2" id="KW-1133">Transmembrane helix</keyword>
<evidence type="ECO:0000256" key="2">
    <source>
        <dbReference type="SAM" id="Phobius"/>
    </source>
</evidence>
<sequence>MTQGETDILVDQGSQPDSWPSGPSQWCVGNVGTRVAGICGILGVVCWALALLAGWALWSPEEAASSPASLTRTSDPGGGSLDLSELMELFTAMKAHPVGAQALADANRSFGLKRDGLGRRMWEDLPVPVLSDSADVPRFVQVIAKLPEPRVLAEDATLTDLTPARKPTKPTRHLSERALLRQLSEMLNPEARPPTSDIFSPESLKAFDGTTCFFDVYQSLQYVAYAGLMIYYSTIATTDVDLSADVTGVQASVAWVASYLASAFSTCAGGLVPGNCVSNVAWTAGNFPQLASDALSIVGDCSGNQTERFETSDDPLRQFNGTGTRIQELKALLRKIRQRRSRRQFLKQFKPKPLRRRFGRSLRTRGSPANAIWEAAQASCFFDSQAMISFFARFGLQVVEEMKECIAVDTEPAKRECAWGIIYAIDNFGWAIEYILQSINDCQQEGNVDVLCAESIADIVFSGTGMMPAVAWAYRDCQKPFPIA</sequence>
<dbReference type="Proteomes" id="UP000604046">
    <property type="component" value="Unassembled WGS sequence"/>
</dbReference>
<evidence type="ECO:0000256" key="1">
    <source>
        <dbReference type="SAM" id="MobiDB-lite"/>
    </source>
</evidence>
<feature type="transmembrane region" description="Helical" evidence="2">
    <location>
        <begin position="35"/>
        <end position="58"/>
    </location>
</feature>
<feature type="compositionally biased region" description="Polar residues" evidence="1">
    <location>
        <begin position="12"/>
        <end position="23"/>
    </location>
</feature>